<dbReference type="EMBL" id="AWXE01000001">
    <property type="protein sequence ID" value="ERL47392.1"/>
    <property type="molecule type" value="Genomic_DNA"/>
</dbReference>
<dbReference type="Gene3D" id="3.40.710.10">
    <property type="entry name" value="DD-peptidase/beta-lactamase superfamily"/>
    <property type="match status" value="1"/>
</dbReference>
<gene>
    <name evidence="3" type="ORF">RS24_00330</name>
</gene>
<accession>U2XQJ7</accession>
<dbReference type="PANTHER" id="PTHR43283:SF7">
    <property type="entry name" value="BETA-LACTAMASE-RELATED DOMAIN-CONTAINING PROTEIN"/>
    <property type="match status" value="1"/>
</dbReference>
<dbReference type="AlphaFoldDB" id="U2XQJ7"/>
<reference evidence="3 4" key="1">
    <citation type="journal article" date="2014" name="FEMS Microbiol. Ecol.">
        <title>Genomic differentiation among two strains of the PS1 clade isolated from geographically separated marine habitats.</title>
        <authorList>
            <person name="Jimenez-Infante F."/>
            <person name="Ngugi D.K."/>
            <person name="Alam I."/>
            <person name="Rashid M."/>
            <person name="Baalawi W."/>
            <person name="Kamau A.A."/>
            <person name="Bajic V.B."/>
            <person name="Stingl U."/>
        </authorList>
    </citation>
    <scope>NUCLEOTIDE SEQUENCE [LARGE SCALE GENOMIC DNA]</scope>
    <source>
        <strain evidence="3 4">RS24</strain>
    </source>
</reference>
<evidence type="ECO:0000313" key="3">
    <source>
        <dbReference type="EMBL" id="ERL47392.1"/>
    </source>
</evidence>
<keyword evidence="1" id="KW-0472">Membrane</keyword>
<dbReference type="SUPFAM" id="SSF56601">
    <property type="entry name" value="beta-lactamase/transpeptidase-like"/>
    <property type="match status" value="1"/>
</dbReference>
<keyword evidence="1" id="KW-0812">Transmembrane</keyword>
<dbReference type="InterPro" id="IPR050789">
    <property type="entry name" value="Diverse_Enzym_Activities"/>
</dbReference>
<feature type="transmembrane region" description="Helical" evidence="1">
    <location>
        <begin position="12"/>
        <end position="28"/>
    </location>
</feature>
<dbReference type="GO" id="GO:0051213">
    <property type="term" value="F:dioxygenase activity"/>
    <property type="evidence" value="ECO:0007669"/>
    <property type="project" value="UniProtKB-KW"/>
</dbReference>
<dbReference type="PANTHER" id="PTHR43283">
    <property type="entry name" value="BETA-LACTAMASE-RELATED"/>
    <property type="match status" value="1"/>
</dbReference>
<feature type="domain" description="Beta-lactamase-related" evidence="2">
    <location>
        <begin position="101"/>
        <end position="389"/>
    </location>
</feature>
<sequence length="414" mass="47497">MNKRPKRFRKFLILLVVSIIITTSWVIYDYQFLKRYFSFIHAGGDPHVIGLSWYNPRLIISKDSPENYASDQEINTKKSSELSKNELIFDKVADYALNDSGQAILISRYGKIVYERYQNDTTRETLINPQSMSKSLLALAIGYALTQGDIKSLDTPISEYLPDLSKDRRGSITVKNLLQMSAGLEQISKDYSPYPWSRGVRQHFGTDFDYWVMQLQSIDPPGTMFEYNNNESNLLGMVLEKAVGMSYQEYLSKEIWPAFGLGKAEAYLDKENGSIMKSCCIFSRPIDWLKLGQIILDKGEVNQKQVISEEYITQMTNPSPTNQGYGYQLWLKPLELRGGYVGEPVPKNPQIWWSSEIYLDTVYNFSGYGHHKTWIIPSLDMVVVRINGNNWPKEPFDQSKIPNMLIRSLGSTQS</sequence>
<proteinExistence type="predicted"/>
<evidence type="ECO:0000313" key="4">
    <source>
        <dbReference type="Proteomes" id="UP000016762"/>
    </source>
</evidence>
<dbReference type="Proteomes" id="UP000016762">
    <property type="component" value="Unassembled WGS sequence"/>
</dbReference>
<dbReference type="eggNOG" id="COG1680">
    <property type="taxonomic scope" value="Bacteria"/>
</dbReference>
<keyword evidence="3" id="KW-0223">Dioxygenase</keyword>
<keyword evidence="1" id="KW-1133">Transmembrane helix</keyword>
<organism evidence="3 4">
    <name type="scientific">Candidatus Micropelagius thuwalensis</name>
    <dbReference type="NCBI Taxonomy" id="1397666"/>
    <lineage>
        <taxon>Bacteria</taxon>
        <taxon>Pseudomonadati</taxon>
        <taxon>Pseudomonadota</taxon>
        <taxon>Alphaproteobacteria</taxon>
        <taxon>PS1 clade</taxon>
        <taxon>Candidatus Micropelagius</taxon>
    </lineage>
</organism>
<dbReference type="InterPro" id="IPR012338">
    <property type="entry name" value="Beta-lactam/transpept-like"/>
</dbReference>
<dbReference type="Pfam" id="PF00144">
    <property type="entry name" value="Beta-lactamase"/>
    <property type="match status" value="1"/>
</dbReference>
<dbReference type="STRING" id="1397666.RS24_00330"/>
<protein>
    <submittedName>
        <fullName evidence="3">Glyoxalase-bleomycin resistance protein-dioxygenase</fullName>
    </submittedName>
</protein>
<name>U2XQJ7_9PROT</name>
<evidence type="ECO:0000256" key="1">
    <source>
        <dbReference type="SAM" id="Phobius"/>
    </source>
</evidence>
<keyword evidence="3" id="KW-0560">Oxidoreductase</keyword>
<keyword evidence="4" id="KW-1185">Reference proteome</keyword>
<comment type="caution">
    <text evidence="3">The sequence shown here is derived from an EMBL/GenBank/DDBJ whole genome shotgun (WGS) entry which is preliminary data.</text>
</comment>
<evidence type="ECO:0000259" key="2">
    <source>
        <dbReference type="Pfam" id="PF00144"/>
    </source>
</evidence>
<dbReference type="OrthoDB" id="9814204at2"/>
<dbReference type="RefSeq" id="WP_021776410.1">
    <property type="nucleotide sequence ID" value="NZ_AWXE01000001.1"/>
</dbReference>
<dbReference type="InterPro" id="IPR001466">
    <property type="entry name" value="Beta-lactam-related"/>
</dbReference>